<accession>A0A0A8HA64</accession>
<evidence type="ECO:0000259" key="3">
    <source>
        <dbReference type="PROSITE" id="PS51782"/>
    </source>
</evidence>
<feature type="domain" description="LysM" evidence="3">
    <location>
        <begin position="313"/>
        <end position="356"/>
    </location>
</feature>
<proteinExistence type="inferred from homology"/>
<evidence type="ECO:0000256" key="1">
    <source>
        <dbReference type="ARBA" id="ARBA00007734"/>
    </source>
</evidence>
<name>A0A0A8HA64_9BACT</name>
<feature type="chain" id="PRO_5002037869" evidence="2">
    <location>
        <begin position="20"/>
        <end position="383"/>
    </location>
</feature>
<evidence type="ECO:0000313" key="4">
    <source>
        <dbReference type="EMBL" id="AJC90545.1"/>
    </source>
</evidence>
<evidence type="ECO:0000313" key="5">
    <source>
        <dbReference type="Proteomes" id="UP000031135"/>
    </source>
</evidence>
<evidence type="ECO:0000256" key="2">
    <source>
        <dbReference type="SAM" id="SignalP"/>
    </source>
</evidence>
<dbReference type="InterPro" id="IPR023346">
    <property type="entry name" value="Lysozyme-like_dom_sf"/>
</dbReference>
<dbReference type="KEGG" id="csm:CSUB8521_0694"/>
<dbReference type="PROSITE" id="PS51782">
    <property type="entry name" value="LYSM"/>
    <property type="match status" value="1"/>
</dbReference>
<dbReference type="SUPFAM" id="SSF54106">
    <property type="entry name" value="LysM domain"/>
    <property type="match status" value="1"/>
</dbReference>
<protein>
    <submittedName>
        <fullName evidence="4">Membrane-bound lytic murein transglycosylase D</fullName>
        <ecNumber evidence="4">4.2.2.-</ecNumber>
    </submittedName>
</protein>
<dbReference type="InterPro" id="IPR018392">
    <property type="entry name" value="LysM"/>
</dbReference>
<dbReference type="Proteomes" id="UP000031135">
    <property type="component" value="Chromosome"/>
</dbReference>
<dbReference type="EMBL" id="CP007772">
    <property type="protein sequence ID" value="AJC90545.1"/>
    <property type="molecule type" value="Genomic_DNA"/>
</dbReference>
<dbReference type="PANTHER" id="PTHR37423:SF2">
    <property type="entry name" value="MEMBRANE-BOUND LYTIC MUREIN TRANSGLYCOSYLASE C"/>
    <property type="match status" value="1"/>
</dbReference>
<dbReference type="AlphaFoldDB" id="A0A0A8HA64"/>
<dbReference type="InterPro" id="IPR036779">
    <property type="entry name" value="LysM_dom_sf"/>
</dbReference>
<gene>
    <name evidence="4" type="primary">mltD</name>
    <name evidence="4" type="ORF">CSUB8521_0694</name>
</gene>
<reference evidence="4 5" key="1">
    <citation type="journal article" date="2014" name="Genome Biol. Evol.">
        <title>Comparative Genomics of the Campylobacter lari Group.</title>
        <authorList>
            <person name="Miller W.G."/>
            <person name="Yee E."/>
            <person name="Chapman M.H."/>
            <person name="Smith T.P."/>
            <person name="Bono J.L."/>
            <person name="Huynh S."/>
            <person name="Parker C.T."/>
            <person name="Vandamme P."/>
            <person name="Luong K."/>
            <person name="Korlach J."/>
        </authorList>
    </citation>
    <scope>NUCLEOTIDE SEQUENCE [LARGE SCALE GENOMIC DNA]</scope>
    <source>
        <strain evidence="4 5">LMG 24374</strain>
    </source>
</reference>
<feature type="signal peptide" evidence="2">
    <location>
        <begin position="1"/>
        <end position="19"/>
    </location>
</feature>
<dbReference type="GO" id="GO:0016829">
    <property type="term" value="F:lyase activity"/>
    <property type="evidence" value="ECO:0007669"/>
    <property type="project" value="UniProtKB-KW"/>
</dbReference>
<organism evidence="4 5">
    <name type="scientific">Campylobacter subantarcticus LMG 24374</name>
    <dbReference type="NCBI Taxonomy" id="1388751"/>
    <lineage>
        <taxon>Bacteria</taxon>
        <taxon>Pseudomonadati</taxon>
        <taxon>Campylobacterota</taxon>
        <taxon>Epsilonproteobacteria</taxon>
        <taxon>Campylobacterales</taxon>
        <taxon>Campylobacteraceae</taxon>
        <taxon>Campylobacter</taxon>
    </lineage>
</organism>
<keyword evidence="2" id="KW-0732">Signal</keyword>
<dbReference type="HOGENOM" id="CLU_009520_1_0_7"/>
<keyword evidence="4" id="KW-0456">Lyase</keyword>
<dbReference type="Pfam" id="PF01476">
    <property type="entry name" value="LysM"/>
    <property type="match status" value="1"/>
</dbReference>
<dbReference type="PANTHER" id="PTHR37423">
    <property type="entry name" value="SOLUBLE LYTIC MUREIN TRANSGLYCOSYLASE-RELATED"/>
    <property type="match status" value="1"/>
</dbReference>
<comment type="similarity">
    <text evidence="1">Belongs to the transglycosylase Slt family.</text>
</comment>
<dbReference type="SUPFAM" id="SSF53955">
    <property type="entry name" value="Lysozyme-like"/>
    <property type="match status" value="1"/>
</dbReference>
<dbReference type="Gene3D" id="3.10.350.10">
    <property type="entry name" value="LysM domain"/>
    <property type="match status" value="1"/>
</dbReference>
<dbReference type="OrthoDB" id="9815002at2"/>
<dbReference type="CDD" id="cd00118">
    <property type="entry name" value="LysM"/>
    <property type="match status" value="1"/>
</dbReference>
<dbReference type="CDD" id="cd16894">
    <property type="entry name" value="MltD-like"/>
    <property type="match status" value="1"/>
</dbReference>
<dbReference type="InterPro" id="IPR008258">
    <property type="entry name" value="Transglycosylase_SLT_dom_1"/>
</dbReference>
<dbReference type="RefSeq" id="WP_039663415.1">
    <property type="nucleotide sequence ID" value="NZ_CP007772.1"/>
</dbReference>
<sequence>MKKKFLFFTLVLLCLNAKALQFTPEHYTQQAQILRNLDIEANYLSDMIFLEFKESSMDMHSKTLVDTMREFYKITPIIRKILEKENIPQEFLYLAVVESGLKIHSVSRTKAVGVWQFMKPTAQTLGLRIDPYVDERRDLVKSTHAAIAYLKQLKEQFGKWYLAILAYNCGDGKLRQAIKKAKSDDLRVLLDPDKKYLPLETRIFIRKILTMAFLANNNDFLISQDSALLNYALSSEVKKIPVPPSVSLRQLAKVAKISYSEFKRYNPHFNHDFTPPDKKDYYMYVPLSKSVAVENAMQKVKLAKVDTTIPHTKIYIVKQGDSLYAIARKHKISVESIKEYNKIKGNLININQKLVLKIKENNNAKIKTTQKLPKDSHTKVVSR</sequence>
<dbReference type="EC" id="4.2.2.-" evidence="4"/>
<dbReference type="Pfam" id="PF01464">
    <property type="entry name" value="SLT"/>
    <property type="match status" value="1"/>
</dbReference>
<dbReference type="Gene3D" id="1.10.530.10">
    <property type="match status" value="1"/>
</dbReference>
<dbReference type="SMART" id="SM00257">
    <property type="entry name" value="LysM"/>
    <property type="match status" value="1"/>
</dbReference>